<keyword evidence="5" id="KW-0862">Zinc</keyword>
<evidence type="ECO:0000256" key="2">
    <source>
        <dbReference type="ARBA" id="ARBA00022723"/>
    </source>
</evidence>
<reference evidence="10 12" key="3">
    <citation type="submission" date="2017-10" db="EMBL/GenBank/DDBJ databases">
        <title>Genome analyses suggest a sexual origin of heterokaryosis in a supposedly ancient asexual fungus.</title>
        <authorList>
            <person name="Corradi N."/>
            <person name="Sedzielewska K."/>
            <person name="Noel J."/>
            <person name="Charron P."/>
            <person name="Farinelli L."/>
            <person name="Marton T."/>
            <person name="Kruger M."/>
            <person name="Pelin A."/>
            <person name="Brachmann A."/>
            <person name="Corradi N."/>
        </authorList>
    </citation>
    <scope>NUCLEOTIDE SEQUENCE [LARGE SCALE GENOMIC DNA]</scope>
    <source>
        <strain evidence="10 12">A1</strain>
    </source>
</reference>
<evidence type="ECO:0000256" key="7">
    <source>
        <dbReference type="ARBA" id="ARBA00061084"/>
    </source>
</evidence>
<evidence type="ECO:0000313" key="12">
    <source>
        <dbReference type="Proteomes" id="UP000232688"/>
    </source>
</evidence>
<evidence type="ECO:0000256" key="5">
    <source>
        <dbReference type="ARBA" id="ARBA00022833"/>
    </source>
</evidence>
<comment type="subcellular location">
    <subcellularLocation>
        <location evidence="1">Nucleus</location>
    </subcellularLocation>
</comment>
<proteinExistence type="inferred from homology"/>
<dbReference type="GO" id="GO:0005730">
    <property type="term" value="C:nucleolus"/>
    <property type="evidence" value="ECO:0007669"/>
    <property type="project" value="TreeGrafter"/>
</dbReference>
<dbReference type="PANTHER" id="PTHR13100">
    <property type="entry name" value="CELL GROWTH-REGULATING NUCLEOLAR PROTEIN LYAR"/>
    <property type="match status" value="1"/>
</dbReference>
<keyword evidence="2" id="KW-0479">Metal-binding</keyword>
<dbReference type="SUPFAM" id="SSF57667">
    <property type="entry name" value="beta-beta-alpha zinc fingers"/>
    <property type="match status" value="2"/>
</dbReference>
<dbReference type="Gene3D" id="3.30.1490.490">
    <property type="match status" value="1"/>
</dbReference>
<dbReference type="VEuPathDB" id="FungiDB:RhiirFUN_009390"/>
<dbReference type="PROSITE" id="PS51804">
    <property type="entry name" value="ZF_C2HC_LYAR"/>
    <property type="match status" value="2"/>
</dbReference>
<reference evidence="11 13" key="1">
    <citation type="submission" date="2016-04" db="EMBL/GenBank/DDBJ databases">
        <title>Genome analyses suggest a sexual origin of heterokaryosis in a supposedly ancient asexual fungus.</title>
        <authorList>
            <person name="Ropars J."/>
            <person name="Sedzielewska K."/>
            <person name="Noel J."/>
            <person name="Charron P."/>
            <person name="Farinelli L."/>
            <person name="Marton T."/>
            <person name="Kruger M."/>
            <person name="Pelin A."/>
            <person name="Brachmann A."/>
            <person name="Corradi N."/>
        </authorList>
    </citation>
    <scope>NUCLEOTIDE SEQUENCE [LARGE SCALE GENOMIC DNA]</scope>
    <source>
        <strain evidence="11 13">C2</strain>
    </source>
</reference>
<dbReference type="VEuPathDB" id="FungiDB:FUN_007372"/>
<protein>
    <recommendedName>
        <fullName evidence="9">Zinc finger C2H2 LYAR-type domain-containing protein</fullName>
    </recommendedName>
</protein>
<dbReference type="GO" id="GO:0000122">
    <property type="term" value="P:negative regulation of transcription by RNA polymerase II"/>
    <property type="evidence" value="ECO:0007669"/>
    <property type="project" value="TreeGrafter"/>
</dbReference>
<dbReference type="VEuPathDB" id="FungiDB:RhiirA1_340291"/>
<dbReference type="GO" id="GO:0008270">
    <property type="term" value="F:zinc ion binding"/>
    <property type="evidence" value="ECO:0007669"/>
    <property type="project" value="UniProtKB-KW"/>
</dbReference>
<dbReference type="OrthoDB" id="21474at2759"/>
<keyword evidence="3" id="KW-0677">Repeat</keyword>
<evidence type="ECO:0000313" key="10">
    <source>
        <dbReference type="EMBL" id="PKC69383.1"/>
    </source>
</evidence>
<reference evidence="12 13" key="2">
    <citation type="submission" date="2017-10" db="EMBL/GenBank/DDBJ databases">
        <title>Extensive intraspecific genome diversity in a model arbuscular mycorrhizal fungus.</title>
        <authorList>
            <person name="Chen E.C.H."/>
            <person name="Morin E."/>
            <person name="Baudet D."/>
            <person name="Noel J."/>
            <person name="Ndikumana S."/>
            <person name="Charron P."/>
            <person name="St-Onge C."/>
            <person name="Giorgi J."/>
            <person name="Grigoriev I.V."/>
            <person name="Roux C."/>
            <person name="Martin F.M."/>
            <person name="Corradi N."/>
        </authorList>
    </citation>
    <scope>NUCLEOTIDE SEQUENCE [LARGE SCALE GENOMIC DNA]</scope>
    <source>
        <strain evidence="10 12">A1</strain>
        <strain evidence="11 13">C2</strain>
    </source>
</reference>
<dbReference type="EMBL" id="LLXL01000079">
    <property type="protein sequence ID" value="PKK78550.1"/>
    <property type="molecule type" value="Genomic_DNA"/>
</dbReference>
<evidence type="ECO:0000256" key="4">
    <source>
        <dbReference type="ARBA" id="ARBA00022771"/>
    </source>
</evidence>
<evidence type="ECO:0000259" key="9">
    <source>
        <dbReference type="Pfam" id="PF08790"/>
    </source>
</evidence>
<evidence type="ECO:0000256" key="6">
    <source>
        <dbReference type="ARBA" id="ARBA00023242"/>
    </source>
</evidence>
<evidence type="ECO:0000256" key="1">
    <source>
        <dbReference type="ARBA" id="ARBA00004123"/>
    </source>
</evidence>
<comment type="caution">
    <text evidence="11">The sequence shown here is derived from an EMBL/GenBank/DDBJ whole genome shotgun (WGS) entry which is preliminary data.</text>
</comment>
<dbReference type="FunFam" id="3.30.1490.490:FF:000001">
    <property type="entry name" value="cell growth-regulating nucleolar protein-like"/>
    <property type="match status" value="1"/>
</dbReference>
<dbReference type="PANTHER" id="PTHR13100:SF10">
    <property type="entry name" value="CELL GROWTH-REGULATING NUCLEOLAR PROTEIN"/>
    <property type="match status" value="1"/>
</dbReference>
<evidence type="ECO:0000313" key="13">
    <source>
        <dbReference type="Proteomes" id="UP000233469"/>
    </source>
</evidence>
<dbReference type="GO" id="GO:0003677">
    <property type="term" value="F:DNA binding"/>
    <property type="evidence" value="ECO:0007669"/>
    <property type="project" value="InterPro"/>
</dbReference>
<dbReference type="AlphaFoldDB" id="A0A2I1EL86"/>
<dbReference type="Proteomes" id="UP000233469">
    <property type="component" value="Unassembled WGS sequence"/>
</dbReference>
<dbReference type="InterPro" id="IPR039999">
    <property type="entry name" value="LYAR"/>
</dbReference>
<dbReference type="Pfam" id="PF08790">
    <property type="entry name" value="zf-LYAR"/>
    <property type="match status" value="1"/>
</dbReference>
<dbReference type="Proteomes" id="UP000232688">
    <property type="component" value="Unassembled WGS sequence"/>
</dbReference>
<sequence length="75" mass="8657">MVSFSCDSCADIVRKPKTQQHLSRCPNAQFTCIDCNTTFHGNNFIRHTSCISEAEKYQKSLYKVHKKVFKNISEL</sequence>
<dbReference type="GO" id="GO:0006364">
    <property type="term" value="P:rRNA processing"/>
    <property type="evidence" value="ECO:0007669"/>
    <property type="project" value="TreeGrafter"/>
</dbReference>
<organism evidence="11 13">
    <name type="scientific">Rhizophagus irregularis</name>
    <dbReference type="NCBI Taxonomy" id="588596"/>
    <lineage>
        <taxon>Eukaryota</taxon>
        <taxon>Fungi</taxon>
        <taxon>Fungi incertae sedis</taxon>
        <taxon>Mucoromycota</taxon>
        <taxon>Glomeromycotina</taxon>
        <taxon>Glomeromycetes</taxon>
        <taxon>Glomerales</taxon>
        <taxon>Glomeraceae</taxon>
        <taxon>Rhizophagus</taxon>
    </lineage>
</organism>
<dbReference type="InterPro" id="IPR014898">
    <property type="entry name" value="Znf_C2H2_LYAR"/>
</dbReference>
<evidence type="ECO:0000256" key="3">
    <source>
        <dbReference type="ARBA" id="ARBA00022737"/>
    </source>
</evidence>
<comment type="similarity">
    <text evidence="7">Belongs to the UPF0743 family.</text>
</comment>
<dbReference type="EMBL" id="LLXH01000281">
    <property type="protein sequence ID" value="PKC69383.1"/>
    <property type="molecule type" value="Genomic_DNA"/>
</dbReference>
<evidence type="ECO:0000256" key="8">
    <source>
        <dbReference type="PROSITE-ProRule" id="PRU01145"/>
    </source>
</evidence>
<name>A0A2I1EL86_9GLOM</name>
<evidence type="ECO:0000313" key="11">
    <source>
        <dbReference type="EMBL" id="PKK78550.1"/>
    </source>
</evidence>
<accession>A0A2I1EL86</accession>
<keyword evidence="6" id="KW-0539">Nucleus</keyword>
<keyword evidence="4 8" id="KW-0863">Zinc-finger</keyword>
<gene>
    <name evidence="10" type="ORF">RhiirA1_340291</name>
    <name evidence="11" type="ORF">RhiirC2_652032</name>
</gene>
<feature type="domain" description="Zinc finger C2H2 LYAR-type" evidence="9">
    <location>
        <begin position="30"/>
        <end position="57"/>
    </location>
</feature>
<dbReference type="InterPro" id="IPR036236">
    <property type="entry name" value="Znf_C2H2_sf"/>
</dbReference>